<keyword evidence="1" id="KW-1133">Transmembrane helix</keyword>
<name>A0A0E9TD64_ANGAN</name>
<evidence type="ECO:0000256" key="1">
    <source>
        <dbReference type="SAM" id="Phobius"/>
    </source>
</evidence>
<reference evidence="2" key="2">
    <citation type="journal article" date="2015" name="Fish Shellfish Immunol.">
        <title>Early steps in the European eel (Anguilla anguilla)-Vibrio vulnificus interaction in the gills: Role of the RtxA13 toxin.</title>
        <authorList>
            <person name="Callol A."/>
            <person name="Pajuelo D."/>
            <person name="Ebbesson L."/>
            <person name="Teles M."/>
            <person name="MacKenzie S."/>
            <person name="Amaro C."/>
        </authorList>
    </citation>
    <scope>NUCLEOTIDE SEQUENCE</scope>
</reference>
<organism evidence="2">
    <name type="scientific">Anguilla anguilla</name>
    <name type="common">European freshwater eel</name>
    <name type="synonym">Muraena anguilla</name>
    <dbReference type="NCBI Taxonomy" id="7936"/>
    <lineage>
        <taxon>Eukaryota</taxon>
        <taxon>Metazoa</taxon>
        <taxon>Chordata</taxon>
        <taxon>Craniata</taxon>
        <taxon>Vertebrata</taxon>
        <taxon>Euteleostomi</taxon>
        <taxon>Actinopterygii</taxon>
        <taxon>Neopterygii</taxon>
        <taxon>Teleostei</taxon>
        <taxon>Anguilliformes</taxon>
        <taxon>Anguillidae</taxon>
        <taxon>Anguilla</taxon>
    </lineage>
</organism>
<dbReference type="EMBL" id="GBXM01057215">
    <property type="protein sequence ID" value="JAH51362.1"/>
    <property type="molecule type" value="Transcribed_RNA"/>
</dbReference>
<feature type="transmembrane region" description="Helical" evidence="1">
    <location>
        <begin position="6"/>
        <end position="22"/>
    </location>
</feature>
<keyword evidence="1" id="KW-0472">Membrane</keyword>
<keyword evidence="1" id="KW-0812">Transmembrane</keyword>
<sequence>MYSSMFIIFSDITMNIFITVFFKPHF</sequence>
<protein>
    <submittedName>
        <fullName evidence="2">Uncharacterized protein</fullName>
    </submittedName>
</protein>
<dbReference type="AlphaFoldDB" id="A0A0E9TD64"/>
<reference evidence="2" key="1">
    <citation type="submission" date="2014-11" db="EMBL/GenBank/DDBJ databases">
        <authorList>
            <person name="Amaro Gonzalez C."/>
        </authorList>
    </citation>
    <scope>NUCLEOTIDE SEQUENCE</scope>
</reference>
<proteinExistence type="predicted"/>
<evidence type="ECO:0000313" key="2">
    <source>
        <dbReference type="EMBL" id="JAH51362.1"/>
    </source>
</evidence>
<accession>A0A0E9TD64</accession>